<evidence type="ECO:0000313" key="10">
    <source>
        <dbReference type="EMBL" id="AXM04991.1"/>
    </source>
</evidence>
<keyword evidence="6" id="KW-0539">Nucleus</keyword>
<dbReference type="PANTHER" id="PTHR31072">
    <property type="entry name" value="TRANSCRIPTION FACTOR TCP4-RELATED"/>
    <property type="match status" value="1"/>
</dbReference>
<protein>
    <submittedName>
        <fullName evidence="10">Cycloidea-like protein</fullName>
    </submittedName>
</protein>
<dbReference type="GO" id="GO:0003700">
    <property type="term" value="F:DNA-binding transcription factor activity"/>
    <property type="evidence" value="ECO:0007669"/>
    <property type="project" value="InterPro"/>
</dbReference>
<dbReference type="GO" id="GO:0043565">
    <property type="term" value="F:sequence-specific DNA binding"/>
    <property type="evidence" value="ECO:0007669"/>
    <property type="project" value="TreeGrafter"/>
</dbReference>
<evidence type="ECO:0000256" key="7">
    <source>
        <dbReference type="SAM" id="MobiDB-lite"/>
    </source>
</evidence>
<evidence type="ECO:0000256" key="4">
    <source>
        <dbReference type="ARBA" id="ARBA00023125"/>
    </source>
</evidence>
<evidence type="ECO:0000256" key="6">
    <source>
        <dbReference type="ARBA" id="ARBA00023242"/>
    </source>
</evidence>
<dbReference type="Pfam" id="PF03634">
    <property type="entry name" value="TCP"/>
    <property type="match status" value="1"/>
</dbReference>
<dbReference type="GO" id="GO:2000032">
    <property type="term" value="P:regulation of secondary shoot formation"/>
    <property type="evidence" value="ECO:0007669"/>
    <property type="project" value="TreeGrafter"/>
</dbReference>
<feature type="domain" description="TCP" evidence="8">
    <location>
        <begin position="98"/>
        <end position="156"/>
    </location>
</feature>
<dbReference type="AlphaFoldDB" id="A0A346D3H3"/>
<dbReference type="PROSITE" id="PS51370">
    <property type="entry name" value="R"/>
    <property type="match status" value="1"/>
</dbReference>
<evidence type="ECO:0000256" key="1">
    <source>
        <dbReference type="ARBA" id="ARBA00004123"/>
    </source>
</evidence>
<comment type="subcellular location">
    <subcellularLocation>
        <location evidence="1">Nucleus</location>
    </subcellularLocation>
</comment>
<evidence type="ECO:0000259" key="9">
    <source>
        <dbReference type="PROSITE" id="PS51370"/>
    </source>
</evidence>
<feature type="compositionally biased region" description="Basic and acidic residues" evidence="7">
    <location>
        <begin position="219"/>
        <end position="235"/>
    </location>
</feature>
<keyword evidence="4" id="KW-0238">DNA-binding</keyword>
<feature type="region of interest" description="Disordered" evidence="7">
    <location>
        <begin position="208"/>
        <end position="235"/>
    </location>
</feature>
<dbReference type="PANTHER" id="PTHR31072:SF224">
    <property type="entry name" value="TRANSCRIPTION FACTOR TCP1"/>
    <property type="match status" value="1"/>
</dbReference>
<dbReference type="InterPro" id="IPR017888">
    <property type="entry name" value="CYC/TB1_R_domain"/>
</dbReference>
<evidence type="ECO:0000256" key="5">
    <source>
        <dbReference type="ARBA" id="ARBA00023163"/>
    </source>
</evidence>
<feature type="domain" description="R" evidence="9">
    <location>
        <begin position="215"/>
        <end position="232"/>
    </location>
</feature>
<accession>A0A346D3H3</accession>
<dbReference type="PROSITE" id="PS51369">
    <property type="entry name" value="TCP"/>
    <property type="match status" value="1"/>
</dbReference>
<feature type="compositionally biased region" description="Basic residues" evidence="7">
    <location>
        <begin position="91"/>
        <end position="105"/>
    </location>
</feature>
<reference evidence="10" key="1">
    <citation type="journal article" date="2018" name="Front. Plant Sci.">
        <title>Patterning the Asteraceae Capitulum: Duplications and Differential Expression of the Flower Symmetry CYC2-Like Genes.</title>
        <authorList>
            <person name="Chen J."/>
            <person name="Shen C.Z."/>
            <person name="Guo Y.P."/>
            <person name="Rao G.Y."/>
        </authorList>
    </citation>
    <scope>NUCLEOTIDE SEQUENCE</scope>
</reference>
<dbReference type="EMBL" id="MG593406">
    <property type="protein sequence ID" value="AXM04991.1"/>
    <property type="molecule type" value="Genomic_DNA"/>
</dbReference>
<evidence type="ECO:0000256" key="2">
    <source>
        <dbReference type="ARBA" id="ARBA00022473"/>
    </source>
</evidence>
<dbReference type="InterPro" id="IPR017887">
    <property type="entry name" value="TF_TCP_subgr"/>
</dbReference>
<dbReference type="InterPro" id="IPR005333">
    <property type="entry name" value="Transcription_factor_TCP"/>
</dbReference>
<proteinExistence type="predicted"/>
<dbReference type="GO" id="GO:0005634">
    <property type="term" value="C:nucleus"/>
    <property type="evidence" value="ECO:0007669"/>
    <property type="project" value="UniProtKB-SubCell"/>
</dbReference>
<evidence type="ECO:0000259" key="8">
    <source>
        <dbReference type="PROSITE" id="PS51369"/>
    </source>
</evidence>
<keyword evidence="3" id="KW-0805">Transcription regulation</keyword>
<evidence type="ECO:0000256" key="3">
    <source>
        <dbReference type="ARBA" id="ARBA00023015"/>
    </source>
</evidence>
<sequence length="331" mass="37447">MFSSNPCSQLASSIHVFPPPSSFLDHEKDGLYINHHFRNNSPFVSGDCFFHVYSSPPAQDSVGQQQQLIGGSELEHCEEYNHWFQSGVSPTKKKKTSKKDHHSKIHTAQGPRDRRVRLSIDVARKFFYLQDLLGFDKASKTLDWLFIKSKIGIDELVEGKKHSPSSTVTDQSEVVFQETFKEVSDAQDKGKNKKSAPKFVEGKRKKNYKSGFPVNQSRAEARARARERTKEKLHTKKLDDESKKVHGDCCCCSASTSSLTIQSSLWSTIESQNDYSDRIGESVMDQKISMPSSMLYSYQHNLAVSNDQSSKFISLPKFTVVHEQQGDRATI</sequence>
<feature type="region of interest" description="Disordered" evidence="7">
    <location>
        <begin position="88"/>
        <end position="112"/>
    </location>
</feature>
<name>A0A346D3H3_9ASTR</name>
<keyword evidence="2" id="KW-0217">Developmental protein</keyword>
<organism evidence="10">
    <name type="scientific">Myripnois dioica</name>
    <dbReference type="NCBI Taxonomy" id="130281"/>
    <lineage>
        <taxon>Eukaryota</taxon>
        <taxon>Viridiplantae</taxon>
        <taxon>Streptophyta</taxon>
        <taxon>Embryophyta</taxon>
        <taxon>Tracheophyta</taxon>
        <taxon>Spermatophyta</taxon>
        <taxon>Magnoliopsida</taxon>
        <taxon>eudicotyledons</taxon>
        <taxon>Gunneridae</taxon>
        <taxon>Pentapetalae</taxon>
        <taxon>asterids</taxon>
        <taxon>campanulids</taxon>
        <taxon>Asterales</taxon>
        <taxon>Asteraceae</taxon>
        <taxon>Pertyoideae</taxon>
        <taxon>Pertyeae</taxon>
        <taxon>Myripnois</taxon>
    </lineage>
</organism>
<keyword evidence="5" id="KW-0804">Transcription</keyword>